<dbReference type="EMBL" id="JAJTJA010000011">
    <property type="protein sequence ID" value="KAH8692242.1"/>
    <property type="molecule type" value="Genomic_DNA"/>
</dbReference>
<accession>A0AAD4KIW8</accession>
<feature type="domain" description="FAD dependent oxidoreductase" evidence="1">
    <location>
        <begin position="12"/>
        <end position="222"/>
    </location>
</feature>
<dbReference type="GO" id="GO:0005739">
    <property type="term" value="C:mitochondrion"/>
    <property type="evidence" value="ECO:0007669"/>
    <property type="project" value="TreeGrafter"/>
</dbReference>
<dbReference type="PANTHER" id="PTHR13847">
    <property type="entry name" value="SARCOSINE DEHYDROGENASE-RELATED"/>
    <property type="match status" value="1"/>
</dbReference>
<comment type="caution">
    <text evidence="2">The sequence shown here is derived from an EMBL/GenBank/DDBJ whole genome shotgun (WGS) entry which is preliminary data.</text>
</comment>
<dbReference type="RefSeq" id="XP_046068239.1">
    <property type="nucleotide sequence ID" value="XM_046217095.1"/>
</dbReference>
<evidence type="ECO:0000313" key="3">
    <source>
        <dbReference type="Proteomes" id="UP001201262"/>
    </source>
</evidence>
<dbReference type="Pfam" id="PF01266">
    <property type="entry name" value="DAO"/>
    <property type="match status" value="1"/>
</dbReference>
<dbReference type="SUPFAM" id="SSF54373">
    <property type="entry name" value="FAD-linked reductases, C-terminal domain"/>
    <property type="match status" value="1"/>
</dbReference>
<dbReference type="Proteomes" id="UP001201262">
    <property type="component" value="Unassembled WGS sequence"/>
</dbReference>
<dbReference type="GeneID" id="70247382"/>
<organism evidence="2 3">
    <name type="scientific">Talaromyces proteolyticus</name>
    <dbReference type="NCBI Taxonomy" id="1131652"/>
    <lineage>
        <taxon>Eukaryota</taxon>
        <taxon>Fungi</taxon>
        <taxon>Dikarya</taxon>
        <taxon>Ascomycota</taxon>
        <taxon>Pezizomycotina</taxon>
        <taxon>Eurotiomycetes</taxon>
        <taxon>Eurotiomycetidae</taxon>
        <taxon>Eurotiales</taxon>
        <taxon>Trichocomaceae</taxon>
        <taxon>Talaromyces</taxon>
        <taxon>Talaromyces sect. Bacilispori</taxon>
    </lineage>
</organism>
<dbReference type="InterPro" id="IPR036188">
    <property type="entry name" value="FAD/NAD-bd_sf"/>
</dbReference>
<sequence>MAPDLVKEDNLLALHFAGDGTASASTIAAFYREEASKNGAELIEANVTEICQLDRNISGVMTSSGFIQAKEVIIATGAWAMQLCNLDVPVPVIPVAHPYMYGEYHEPNPQKYPFVRWPEYLVYSRDHGPFYGLGSYNHKPLYQKPGETAIGDWAGHFDITLNRALSLIPEKTKLVPREKFNGIFSMTPDNMPLVGKVSSVNGLYMAAAVWITHAAGSAKFLIQIMKGETVDVATQRALDPNRFKGRDMETLIKQALDGYNHIYKTQENSE</sequence>
<dbReference type="AlphaFoldDB" id="A0AAD4KIW8"/>
<keyword evidence="3" id="KW-1185">Reference proteome</keyword>
<evidence type="ECO:0000259" key="1">
    <source>
        <dbReference type="Pfam" id="PF01266"/>
    </source>
</evidence>
<proteinExistence type="predicted"/>
<name>A0AAD4KIW8_9EURO</name>
<gene>
    <name evidence="2" type="ORF">BGW36DRAFT_387270</name>
</gene>
<dbReference type="InterPro" id="IPR006076">
    <property type="entry name" value="FAD-dep_OxRdtase"/>
</dbReference>
<protein>
    <submittedName>
        <fullName evidence="2">FAD dependent oxidoreductase</fullName>
    </submittedName>
</protein>
<evidence type="ECO:0000313" key="2">
    <source>
        <dbReference type="EMBL" id="KAH8692242.1"/>
    </source>
</evidence>
<dbReference type="PANTHER" id="PTHR13847:SF193">
    <property type="entry name" value="PYRUVATE DEHYDROGENASE PHOSPHATASE REGULATORY SUBUNIT, MITOCHONDRIAL"/>
    <property type="match status" value="1"/>
</dbReference>
<dbReference type="Gene3D" id="3.30.9.10">
    <property type="entry name" value="D-Amino Acid Oxidase, subunit A, domain 2"/>
    <property type="match status" value="1"/>
</dbReference>
<dbReference type="Gene3D" id="3.50.50.60">
    <property type="entry name" value="FAD/NAD(P)-binding domain"/>
    <property type="match status" value="1"/>
</dbReference>
<dbReference type="SUPFAM" id="SSF51905">
    <property type="entry name" value="FAD/NAD(P)-binding domain"/>
    <property type="match status" value="1"/>
</dbReference>
<reference evidence="2" key="1">
    <citation type="submission" date="2021-12" db="EMBL/GenBank/DDBJ databases">
        <title>Convergent genome expansion in fungi linked to evolution of root-endophyte symbiosis.</title>
        <authorList>
            <consortium name="DOE Joint Genome Institute"/>
            <person name="Ke Y.-H."/>
            <person name="Bonito G."/>
            <person name="Liao H.-L."/>
            <person name="Looney B."/>
            <person name="Rojas-Flechas A."/>
            <person name="Nash J."/>
            <person name="Hameed K."/>
            <person name="Schadt C."/>
            <person name="Martin F."/>
            <person name="Crous P.W."/>
            <person name="Miettinen O."/>
            <person name="Magnuson J.K."/>
            <person name="Labbe J."/>
            <person name="Jacobson D."/>
            <person name="Doktycz M.J."/>
            <person name="Veneault-Fourrey C."/>
            <person name="Kuo A."/>
            <person name="Mondo S."/>
            <person name="Calhoun S."/>
            <person name="Riley R."/>
            <person name="Ohm R."/>
            <person name="LaButti K."/>
            <person name="Andreopoulos B."/>
            <person name="Pangilinan J."/>
            <person name="Nolan M."/>
            <person name="Tritt A."/>
            <person name="Clum A."/>
            <person name="Lipzen A."/>
            <person name="Daum C."/>
            <person name="Barry K."/>
            <person name="Grigoriev I.V."/>
            <person name="Vilgalys R."/>
        </authorList>
    </citation>
    <scope>NUCLEOTIDE SEQUENCE</scope>
    <source>
        <strain evidence="2">PMI_201</strain>
    </source>
</reference>